<dbReference type="AlphaFoldDB" id="A0A2S8IHR3"/>
<organism evidence="2 3">
    <name type="scientific">Rhodococcus opacus</name>
    <name type="common">Nocardia opaca</name>
    <dbReference type="NCBI Taxonomy" id="37919"/>
    <lineage>
        <taxon>Bacteria</taxon>
        <taxon>Bacillati</taxon>
        <taxon>Actinomycetota</taxon>
        <taxon>Actinomycetes</taxon>
        <taxon>Mycobacteriales</taxon>
        <taxon>Nocardiaceae</taxon>
        <taxon>Rhodococcus</taxon>
    </lineage>
</organism>
<name>A0A2S8IHR3_RHOOP</name>
<dbReference type="GO" id="GO:0042597">
    <property type="term" value="C:periplasmic space"/>
    <property type="evidence" value="ECO:0007669"/>
    <property type="project" value="UniProtKB-ARBA"/>
</dbReference>
<evidence type="ECO:0000313" key="3">
    <source>
        <dbReference type="Proteomes" id="UP000239290"/>
    </source>
</evidence>
<dbReference type="Pfam" id="PF00496">
    <property type="entry name" value="SBP_bac_5"/>
    <property type="match status" value="1"/>
</dbReference>
<dbReference type="EMBL" id="PUIO01000091">
    <property type="protein sequence ID" value="PQP14209.1"/>
    <property type="molecule type" value="Genomic_DNA"/>
</dbReference>
<dbReference type="InterPro" id="IPR039424">
    <property type="entry name" value="SBP_5"/>
</dbReference>
<reference evidence="3" key="1">
    <citation type="submission" date="2018-02" db="EMBL/GenBank/DDBJ databases">
        <title>Draft genome sequencing of Rhodococcus opacus KU647198.</title>
        <authorList>
            <person name="Zheng B.-X."/>
        </authorList>
    </citation>
    <scope>NUCLEOTIDE SEQUENCE [LARGE SCALE GENOMIC DNA]</scope>
    <source>
        <strain evidence="3">04-OD7</strain>
    </source>
</reference>
<evidence type="ECO:0000313" key="2">
    <source>
        <dbReference type="EMBL" id="PQP14209.1"/>
    </source>
</evidence>
<dbReference type="Proteomes" id="UP000239290">
    <property type="component" value="Unassembled WGS sequence"/>
</dbReference>
<gene>
    <name evidence="2" type="ORF">C5613_41145</name>
</gene>
<dbReference type="Gene3D" id="3.40.190.10">
    <property type="entry name" value="Periplasmic binding protein-like II"/>
    <property type="match status" value="1"/>
</dbReference>
<dbReference type="GO" id="GO:1904680">
    <property type="term" value="F:peptide transmembrane transporter activity"/>
    <property type="evidence" value="ECO:0007669"/>
    <property type="project" value="TreeGrafter"/>
</dbReference>
<accession>A0A2S8IHR3</accession>
<dbReference type="GO" id="GO:0015833">
    <property type="term" value="P:peptide transport"/>
    <property type="evidence" value="ECO:0007669"/>
    <property type="project" value="TreeGrafter"/>
</dbReference>
<dbReference type="PIRSF" id="PIRSF002741">
    <property type="entry name" value="MppA"/>
    <property type="match status" value="1"/>
</dbReference>
<dbReference type="GO" id="GO:0043190">
    <property type="term" value="C:ATP-binding cassette (ABC) transporter complex"/>
    <property type="evidence" value="ECO:0007669"/>
    <property type="project" value="InterPro"/>
</dbReference>
<evidence type="ECO:0000259" key="1">
    <source>
        <dbReference type="Pfam" id="PF00496"/>
    </source>
</evidence>
<dbReference type="CDD" id="cd00995">
    <property type="entry name" value="PBP2_NikA_DppA_OppA_like"/>
    <property type="match status" value="1"/>
</dbReference>
<feature type="domain" description="Solute-binding protein family 5" evidence="1">
    <location>
        <begin position="99"/>
        <end position="452"/>
    </location>
</feature>
<dbReference type="SUPFAM" id="SSF53850">
    <property type="entry name" value="Periplasmic binding protein-like II"/>
    <property type="match status" value="1"/>
</dbReference>
<proteinExistence type="predicted"/>
<protein>
    <recommendedName>
        <fullName evidence="1">Solute-binding protein family 5 domain-containing protein</fullName>
    </recommendedName>
</protein>
<dbReference type="InterPro" id="IPR000914">
    <property type="entry name" value="SBP_5_dom"/>
</dbReference>
<sequence>MNAKQLSADTTSVGERLSRGSRRLSVACTAILLAALLVAISACGSSSGAYEKITTLKIALNSAPNSLNPALATGSRQFIAIQLSLSYAALFHQTPTGDIEPQLATTWHYDNSGTTPNQEFEFTLRPDVKFSDGTPLTAESVVGWLKYFVESKGPFVGNFGANPTFTATSPLSVKIEMTSPNPDLPVALSDEGDNAGFVVSPKAVADPSLLNTASYGAGQYQIDSSQSLSGDHYTYKPNPNYYDKPAIRFEQVDIKVIPNASTRLQAQQSGQYQVALGDTSTATAAKSAGLQVQSAPQGMFFLSLDLKHDVGAPALQKVEVRQAINYAIDRESIAKALFGEFGVPEWGFVTANAKGDSADFHYDYDPAKAKQLLAQAGFADGFSMNVICSGYFGNYGEPLMNAVAQDLKVVGIDLNIQCLPDQASFSTDALDYKSAAIQTLDQFNTTSATYPLYLSADSPIAFYGGDKEIDRLYSLGASSADPTKYWDQMWQRFTSQAYTVPLVEFPNIYYVSNGIGGVEVNQRYNTSLPISWYPTDIDGASKDAGDLVQVAPNP</sequence>
<dbReference type="InterPro" id="IPR030678">
    <property type="entry name" value="Peptide/Ni-bd"/>
</dbReference>
<dbReference type="Gene3D" id="3.10.105.10">
    <property type="entry name" value="Dipeptide-binding Protein, Domain 3"/>
    <property type="match status" value="1"/>
</dbReference>
<comment type="caution">
    <text evidence="2">The sequence shown here is derived from an EMBL/GenBank/DDBJ whole genome shotgun (WGS) entry which is preliminary data.</text>
</comment>
<dbReference type="RefSeq" id="WP_105423532.1">
    <property type="nucleotide sequence ID" value="NZ_PUIO01000091.1"/>
</dbReference>
<dbReference type="PANTHER" id="PTHR30290">
    <property type="entry name" value="PERIPLASMIC BINDING COMPONENT OF ABC TRANSPORTER"/>
    <property type="match status" value="1"/>
</dbReference>